<dbReference type="eggNOG" id="COG2241">
    <property type="taxonomic scope" value="Bacteria"/>
</dbReference>
<dbReference type="UniPathway" id="UPA00148"/>
<dbReference type="Gene3D" id="3.40.1010.10">
    <property type="entry name" value="Cobalt-precorrin-4 Transmethylase, Domain 1"/>
    <property type="match status" value="1"/>
</dbReference>
<evidence type="ECO:0000313" key="7">
    <source>
        <dbReference type="EMBL" id="KEO54829.1"/>
    </source>
</evidence>
<dbReference type="InterPro" id="IPR035996">
    <property type="entry name" value="4pyrrol_Methylase_sf"/>
</dbReference>
<evidence type="ECO:0000256" key="2">
    <source>
        <dbReference type="ARBA" id="ARBA00022573"/>
    </source>
</evidence>
<keyword evidence="4" id="KW-0808">Transferase</keyword>
<dbReference type="GO" id="GO:0009236">
    <property type="term" value="P:cobalamin biosynthetic process"/>
    <property type="evidence" value="ECO:0007669"/>
    <property type="project" value="UniProtKB-UniPathway"/>
</dbReference>
<proteinExistence type="predicted"/>
<dbReference type="InterPro" id="IPR014008">
    <property type="entry name" value="Cbl_synth_MTase_CbiT"/>
</dbReference>
<keyword evidence="2" id="KW-0169">Cobalamin biosynthesis</keyword>
<gene>
    <name evidence="7" type="ORF">TP2_17085</name>
</gene>
<dbReference type="InterPro" id="IPR000878">
    <property type="entry name" value="4pyrrol_Mease"/>
</dbReference>
<dbReference type="InterPro" id="IPR029063">
    <property type="entry name" value="SAM-dependent_MTases_sf"/>
</dbReference>
<evidence type="ECO:0000259" key="6">
    <source>
        <dbReference type="Pfam" id="PF00590"/>
    </source>
</evidence>
<reference evidence="7 8" key="1">
    <citation type="submission" date="2013-07" db="EMBL/GenBank/DDBJ databases">
        <title>Thioclava pacifica DSM 10166 Genome Sequencing.</title>
        <authorList>
            <person name="Lai Q."/>
            <person name="Shao Z."/>
        </authorList>
    </citation>
    <scope>NUCLEOTIDE SEQUENCE [LARGE SCALE GENOMIC DNA]</scope>
    <source>
        <strain evidence="7 8">DSM 10166</strain>
    </source>
</reference>
<feature type="domain" description="Tetrapyrrole methylase" evidence="6">
    <location>
        <begin position="6"/>
        <end position="188"/>
    </location>
</feature>
<evidence type="ECO:0000313" key="8">
    <source>
        <dbReference type="Proteomes" id="UP000027432"/>
    </source>
</evidence>
<dbReference type="STRING" id="1353537.TP2_17085"/>
<dbReference type="NCBIfam" id="TIGR02467">
    <property type="entry name" value="CbiE"/>
    <property type="match status" value="1"/>
</dbReference>
<organism evidence="7 8">
    <name type="scientific">Thioclava pacifica DSM 10166</name>
    <dbReference type="NCBI Taxonomy" id="1353537"/>
    <lineage>
        <taxon>Bacteria</taxon>
        <taxon>Pseudomonadati</taxon>
        <taxon>Pseudomonadota</taxon>
        <taxon>Alphaproteobacteria</taxon>
        <taxon>Rhodobacterales</taxon>
        <taxon>Paracoccaceae</taxon>
        <taxon>Thioclava</taxon>
    </lineage>
</organism>
<dbReference type="InterPro" id="IPR014777">
    <property type="entry name" value="4pyrrole_Mease_sub1"/>
</dbReference>
<dbReference type="Gene3D" id="3.40.50.150">
    <property type="entry name" value="Vaccinia Virus protein VP39"/>
    <property type="match status" value="1"/>
</dbReference>
<dbReference type="eggNOG" id="COG2242">
    <property type="taxonomic scope" value="Bacteria"/>
</dbReference>
<dbReference type="GO" id="GO:0008276">
    <property type="term" value="F:protein methyltransferase activity"/>
    <property type="evidence" value="ECO:0007669"/>
    <property type="project" value="InterPro"/>
</dbReference>
<comment type="pathway">
    <text evidence="1">Cofactor biosynthesis; adenosylcobalamin biosynthesis.</text>
</comment>
<dbReference type="InterPro" id="IPR006365">
    <property type="entry name" value="Cbl_synth_CobL"/>
</dbReference>
<keyword evidence="8" id="KW-1185">Reference proteome</keyword>
<dbReference type="PANTHER" id="PTHR43182:SF1">
    <property type="entry name" value="COBALT-PRECORRIN-7 C(5)-METHYLTRANSFERASE"/>
    <property type="match status" value="1"/>
</dbReference>
<dbReference type="OrthoDB" id="9787825at2"/>
<evidence type="ECO:0000256" key="4">
    <source>
        <dbReference type="ARBA" id="ARBA00022679"/>
    </source>
</evidence>
<dbReference type="PIRSF" id="PIRSF036428">
    <property type="entry name" value="CobL"/>
    <property type="match status" value="1"/>
</dbReference>
<evidence type="ECO:0000256" key="1">
    <source>
        <dbReference type="ARBA" id="ARBA00004953"/>
    </source>
</evidence>
<dbReference type="InterPro" id="IPR012818">
    <property type="entry name" value="CbiE"/>
</dbReference>
<keyword evidence="3" id="KW-0489">Methyltransferase</keyword>
<dbReference type="AlphaFoldDB" id="A0A074JE63"/>
<dbReference type="GO" id="GO:0032259">
    <property type="term" value="P:methylation"/>
    <property type="evidence" value="ECO:0007669"/>
    <property type="project" value="UniProtKB-KW"/>
</dbReference>
<dbReference type="PANTHER" id="PTHR43182">
    <property type="entry name" value="COBALT-PRECORRIN-6B C(15)-METHYLTRANSFERASE (DECARBOXYLATING)"/>
    <property type="match status" value="1"/>
</dbReference>
<protein>
    <recommendedName>
        <fullName evidence="6">Tetrapyrrole methylase domain-containing protein</fullName>
    </recommendedName>
</protein>
<accession>A0A074JE63</accession>
<comment type="caution">
    <text evidence="7">The sequence shown here is derived from an EMBL/GenBank/DDBJ whole genome shotgun (WGS) entry which is preliminary data.</text>
</comment>
<dbReference type="RefSeq" id="WP_038074497.1">
    <property type="nucleotide sequence ID" value="NZ_AUND01000007.1"/>
</dbReference>
<dbReference type="SUPFAM" id="SSF53790">
    <property type="entry name" value="Tetrapyrrole methylase"/>
    <property type="match status" value="1"/>
</dbReference>
<dbReference type="InterPro" id="IPR050714">
    <property type="entry name" value="Cobalamin_biosynth_MTase"/>
</dbReference>
<dbReference type="EMBL" id="AUND01000007">
    <property type="protein sequence ID" value="KEO54829.1"/>
    <property type="molecule type" value="Genomic_DNA"/>
</dbReference>
<dbReference type="CDD" id="cd11644">
    <property type="entry name" value="Precorrin-6Y-MT"/>
    <property type="match status" value="1"/>
</dbReference>
<keyword evidence="5" id="KW-0949">S-adenosyl-L-methionine</keyword>
<dbReference type="NCBIfam" id="TIGR02469">
    <property type="entry name" value="CbiT"/>
    <property type="match status" value="1"/>
</dbReference>
<sequence length="396" mass="41356">MADPWLSIVGLGEDGLSGLCDASRDALARAEVIFGGPRHLDLVGAGPRGRAWPVPFDIAPVLALRGCPVAVLASGDPFWFGAGGTLAAHLQPGEWSAFPVAGAVSLACARLGWKIEEVGALGLHAAGFGALRRVLHRGARLVVTLRDGSAPSALAAWLVAQGYGAVRLHVLERLGGPSEQVRSVQADEFDLTGIAAPVTVALDAAAMSPVVGLPRVPGLAEDRFAHDGQITKSPIRALTLAALAPRPGELLWDIGGGSGSVSVEWCLAGGRAITIEPRPDRVANIRANIEGFGLVRQMEAVTGAAPDDLAGLPRPDAVFVGGGGSAALHDWLWAHLSEGTRIVANGVTLETESLLAERHTRHGGELLRIELSRAEPLGRMRGWKASRPVLQWSVTR</sequence>
<evidence type="ECO:0000256" key="5">
    <source>
        <dbReference type="ARBA" id="ARBA00022691"/>
    </source>
</evidence>
<evidence type="ECO:0000256" key="3">
    <source>
        <dbReference type="ARBA" id="ARBA00022603"/>
    </source>
</evidence>
<name>A0A074JE63_9RHOB</name>
<dbReference type="SUPFAM" id="SSF53335">
    <property type="entry name" value="S-adenosyl-L-methionine-dependent methyltransferases"/>
    <property type="match status" value="1"/>
</dbReference>
<dbReference type="Pfam" id="PF00590">
    <property type="entry name" value="TP_methylase"/>
    <property type="match status" value="1"/>
</dbReference>
<dbReference type="Proteomes" id="UP000027432">
    <property type="component" value="Unassembled WGS sequence"/>
</dbReference>